<dbReference type="Proteomes" id="UP001521222">
    <property type="component" value="Unassembled WGS sequence"/>
</dbReference>
<sequence length="81" mass="8955">MWHFWNTCDFPVAANHAFLTTPGSDNGLRDLVSQTIATHMQLMRKPEVRALLMQFNGLALGILDAKSEELGWVAADTVKGV</sequence>
<name>A0ABR3R194_9PLEO</name>
<organism evidence="1 2">
    <name type="scientific">Nothophoma quercina</name>
    <dbReference type="NCBI Taxonomy" id="749835"/>
    <lineage>
        <taxon>Eukaryota</taxon>
        <taxon>Fungi</taxon>
        <taxon>Dikarya</taxon>
        <taxon>Ascomycota</taxon>
        <taxon>Pezizomycotina</taxon>
        <taxon>Dothideomycetes</taxon>
        <taxon>Pleosporomycetidae</taxon>
        <taxon>Pleosporales</taxon>
        <taxon>Pleosporineae</taxon>
        <taxon>Didymellaceae</taxon>
        <taxon>Nothophoma</taxon>
    </lineage>
</organism>
<evidence type="ECO:0000313" key="2">
    <source>
        <dbReference type="Proteomes" id="UP001521222"/>
    </source>
</evidence>
<gene>
    <name evidence="1" type="ORF">SLS59_007205</name>
</gene>
<proteinExistence type="predicted"/>
<protein>
    <submittedName>
        <fullName evidence="1">Uncharacterized protein</fullName>
    </submittedName>
</protein>
<keyword evidence="2" id="KW-1185">Reference proteome</keyword>
<dbReference type="EMBL" id="JAKIXB020000024">
    <property type="protein sequence ID" value="KAL1598195.1"/>
    <property type="molecule type" value="Genomic_DNA"/>
</dbReference>
<accession>A0ABR3R194</accession>
<comment type="caution">
    <text evidence="1">The sequence shown here is derived from an EMBL/GenBank/DDBJ whole genome shotgun (WGS) entry which is preliminary data.</text>
</comment>
<reference evidence="1 2" key="1">
    <citation type="submission" date="2024-02" db="EMBL/GenBank/DDBJ databases">
        <title>De novo assembly and annotation of 12 fungi associated with fruit tree decline syndrome in Ontario, Canada.</title>
        <authorList>
            <person name="Sulman M."/>
            <person name="Ellouze W."/>
            <person name="Ilyukhin E."/>
        </authorList>
    </citation>
    <scope>NUCLEOTIDE SEQUENCE [LARGE SCALE GENOMIC DNA]</scope>
    <source>
        <strain evidence="1 2">M97-236</strain>
    </source>
</reference>
<evidence type="ECO:0000313" key="1">
    <source>
        <dbReference type="EMBL" id="KAL1598195.1"/>
    </source>
</evidence>